<feature type="region of interest" description="Disordered" evidence="3">
    <location>
        <begin position="564"/>
        <end position="583"/>
    </location>
</feature>
<protein>
    <recommendedName>
        <fullName evidence="4">NmrA-like domain-containing protein</fullName>
    </recommendedName>
</protein>
<dbReference type="SUPFAM" id="SSF51735">
    <property type="entry name" value="NAD(P)-binding Rossmann-fold domains"/>
    <property type="match status" value="1"/>
</dbReference>
<evidence type="ECO:0000259" key="4">
    <source>
        <dbReference type="Pfam" id="PF05368"/>
    </source>
</evidence>
<evidence type="ECO:0000256" key="3">
    <source>
        <dbReference type="SAM" id="MobiDB-lite"/>
    </source>
</evidence>
<feature type="compositionally biased region" description="Low complexity" evidence="3">
    <location>
        <begin position="412"/>
        <end position="424"/>
    </location>
</feature>
<evidence type="ECO:0000256" key="1">
    <source>
        <dbReference type="ARBA" id="ARBA00022857"/>
    </source>
</evidence>
<evidence type="ECO:0000313" key="6">
    <source>
        <dbReference type="Proteomes" id="UP000604825"/>
    </source>
</evidence>
<dbReference type="InterPro" id="IPR050608">
    <property type="entry name" value="NmrA-type/Isoflavone_red_sf"/>
</dbReference>
<dbReference type="InterPro" id="IPR008030">
    <property type="entry name" value="NmrA-like"/>
</dbReference>
<proteinExistence type="predicted"/>
<dbReference type="GO" id="GO:0016491">
    <property type="term" value="F:oxidoreductase activity"/>
    <property type="evidence" value="ECO:0007669"/>
    <property type="project" value="UniProtKB-KW"/>
</dbReference>
<evidence type="ECO:0000313" key="5">
    <source>
        <dbReference type="EMBL" id="CAD6249801.1"/>
    </source>
</evidence>
<evidence type="ECO:0000256" key="2">
    <source>
        <dbReference type="ARBA" id="ARBA00023002"/>
    </source>
</evidence>
<dbReference type="FunFam" id="1.20.272.10:FF:000022">
    <property type="entry name" value="Replication factor C subunit 3"/>
    <property type="match status" value="1"/>
</dbReference>
<dbReference type="Pfam" id="PF05368">
    <property type="entry name" value="NmrA"/>
    <property type="match status" value="1"/>
</dbReference>
<feature type="region of interest" description="Disordered" evidence="3">
    <location>
        <begin position="295"/>
        <end position="465"/>
    </location>
</feature>
<dbReference type="Proteomes" id="UP000604825">
    <property type="component" value="Unassembled WGS sequence"/>
</dbReference>
<dbReference type="OrthoDB" id="761538at2759"/>
<dbReference type="FunFam" id="1.10.8.60:FF:000030">
    <property type="entry name" value="replication factor C subunit 3"/>
    <property type="match status" value="1"/>
</dbReference>
<dbReference type="InterPro" id="IPR045312">
    <property type="entry name" value="PCBER-like"/>
</dbReference>
<feature type="compositionally biased region" description="Polar residues" evidence="3">
    <location>
        <begin position="352"/>
        <end position="364"/>
    </location>
</feature>
<dbReference type="GO" id="GO:0006260">
    <property type="term" value="P:DNA replication"/>
    <property type="evidence" value="ECO:0007669"/>
    <property type="project" value="InterPro"/>
</dbReference>
<accession>A0A811PY17</accession>
<dbReference type="PANTHER" id="PTHR43349">
    <property type="entry name" value="PINORESINOL REDUCTASE-RELATED"/>
    <property type="match status" value="1"/>
</dbReference>
<dbReference type="InterPro" id="IPR036291">
    <property type="entry name" value="NAD(P)-bd_dom_sf"/>
</dbReference>
<dbReference type="GO" id="GO:0003677">
    <property type="term" value="F:DNA binding"/>
    <property type="evidence" value="ECO:0007669"/>
    <property type="project" value="InterPro"/>
</dbReference>
<feature type="domain" description="NmrA-like" evidence="4">
    <location>
        <begin position="9"/>
        <end position="295"/>
    </location>
</feature>
<sequence length="1030" mass="116066">MSRRRWWTRSRVLVVGATGRLGGSIARASLAAGHPTFALVRPHHFARPDSPLLEPLVAAGSTLLQGSLEDYSSLLEAVRQVDVVICAVPTKQVLEQKPLIRAIKEAGCVKRFIPAEFGADPTKVQICDMDYGFYEKKIEIRHSIESEGIPHTYICCNFFMRYLLPSLVQPGLDAPPRDKIKIFGEGNTKVVFVKENDVAKFTICTIEDPRTLNKTLYLRPPGNVCSMNELADLWETKIKKSLKRLYVTEEQLLKEIHDAPFPLKMDLIFIYSAFVKGDHTYFEFDLSIEGTQLYPHSNSGHNRHSRNDASTKHKSGYEPSDTETEWHESPWNDGALTSERSRLPKDRGRNDQVGTRRQNISPNPTRDYHAEKTSNLRYSRTPPRVTEQRRHPSPFAAVKNESRKKSSRTPPRFRSSMESFSRSSIKARFSRNRSISTPKLRPQEKEHPARAPAFPGSNPVSTHPEREVADNIEEDSHAENCSQEINELIANGKLPNSRYNEYAFTSTESIPTGDIFFSRDCRAPLEKRSTKHNNIDQSFTSDSNAHAENDGTITQSNLGQPSQFVSARTGVSRTTTKSSYATGRHYQISSTTTLSSPYSNGRLSGESGKFSEITGKLVGGVMKFTSSKVQNDAWLPCMTGKACRKSRTSNNKKNDESESSFIQKALVVEKIRLLWADKHRPRNLNGFTCHREQVQQLKQSVSMEFCPHIIFKGPPGSGKRSLCRAVLTEIFGDSSLNVSHYLKSCNGQGSVSVPILVPVSSSSHHVELHMRFQSKNARYALMTLANEMSDKCKITEPIVRKSFKVIVLYDVDKVNENNQRLIKWIIDSSSDACKIIMTCQDESNLLDSIKSCKIISIGVPSTREVVDILTYISKKENFDLPTSFATTIANQSRKNLREAILALEACKANNYPFIDGQAIPLGWEDVLEELAAEILDDLAPKRLFLARGKLQKLLVEFVPPKLILQKLVELFLKGIQTSVKREVYYWHAYYDKRLPVGASALLKLEEFVAKFMSIHRKSLSHEPKIPKVAP</sequence>
<dbReference type="EMBL" id="CAJGYO010000008">
    <property type="protein sequence ID" value="CAD6249801.1"/>
    <property type="molecule type" value="Genomic_DNA"/>
</dbReference>
<comment type="caution">
    <text evidence="5">The sequence shown here is derived from an EMBL/GenBank/DDBJ whole genome shotgun (WGS) entry which is preliminary data.</text>
</comment>
<dbReference type="Pfam" id="PF22534">
    <property type="entry name" value="RFC_C"/>
    <property type="match status" value="1"/>
</dbReference>
<dbReference type="AlphaFoldDB" id="A0A811PY17"/>
<dbReference type="Gene3D" id="1.10.8.60">
    <property type="match status" value="1"/>
</dbReference>
<dbReference type="CDD" id="cd05259">
    <property type="entry name" value="PCBER_SDR_a"/>
    <property type="match status" value="1"/>
</dbReference>
<keyword evidence="1" id="KW-0521">NADP</keyword>
<dbReference type="Gene3D" id="3.40.50.300">
    <property type="entry name" value="P-loop containing nucleotide triphosphate hydrolases"/>
    <property type="match status" value="1"/>
</dbReference>
<keyword evidence="2" id="KW-0560">Oxidoreductase</keyword>
<feature type="compositionally biased region" description="Polar residues" evidence="3">
    <location>
        <begin position="535"/>
        <end position="558"/>
    </location>
</feature>
<dbReference type="InterPro" id="IPR027417">
    <property type="entry name" value="P-loop_NTPase"/>
</dbReference>
<dbReference type="InterPro" id="IPR008921">
    <property type="entry name" value="DNA_pol3_clamp-load_cplx_C"/>
</dbReference>
<feature type="compositionally biased region" description="Basic and acidic residues" evidence="3">
    <location>
        <begin position="339"/>
        <end position="350"/>
    </location>
</feature>
<organism evidence="5 6">
    <name type="scientific">Miscanthus lutarioriparius</name>
    <dbReference type="NCBI Taxonomy" id="422564"/>
    <lineage>
        <taxon>Eukaryota</taxon>
        <taxon>Viridiplantae</taxon>
        <taxon>Streptophyta</taxon>
        <taxon>Embryophyta</taxon>
        <taxon>Tracheophyta</taxon>
        <taxon>Spermatophyta</taxon>
        <taxon>Magnoliopsida</taxon>
        <taxon>Liliopsida</taxon>
        <taxon>Poales</taxon>
        <taxon>Poaceae</taxon>
        <taxon>PACMAD clade</taxon>
        <taxon>Panicoideae</taxon>
        <taxon>Andropogonodae</taxon>
        <taxon>Andropogoneae</taxon>
        <taxon>Saccharinae</taxon>
        <taxon>Miscanthus</taxon>
    </lineage>
</organism>
<dbReference type="SUPFAM" id="SSF52540">
    <property type="entry name" value="P-loop containing nucleoside triphosphate hydrolases"/>
    <property type="match status" value="1"/>
</dbReference>
<dbReference type="Gene3D" id="1.20.272.10">
    <property type="match status" value="1"/>
</dbReference>
<dbReference type="PANTHER" id="PTHR43349:SF34">
    <property type="entry name" value="PINORESINOL-LARICIRESINOL REDUCTASE 3-RELATED"/>
    <property type="match status" value="1"/>
</dbReference>
<name>A0A811PY17_9POAL</name>
<dbReference type="Gene3D" id="3.90.25.10">
    <property type="entry name" value="UDP-galactose 4-epimerase, domain 1"/>
    <property type="match status" value="1"/>
</dbReference>
<dbReference type="SUPFAM" id="SSF48019">
    <property type="entry name" value="post-AAA+ oligomerization domain-like"/>
    <property type="match status" value="1"/>
</dbReference>
<gene>
    <name evidence="5" type="ORF">NCGR_LOCUS33605</name>
</gene>
<dbReference type="Gene3D" id="3.40.50.720">
    <property type="entry name" value="NAD(P)-binding Rossmann-like Domain"/>
    <property type="match status" value="1"/>
</dbReference>
<reference evidence="5" key="1">
    <citation type="submission" date="2020-10" db="EMBL/GenBank/DDBJ databases">
        <authorList>
            <person name="Han B."/>
            <person name="Lu T."/>
            <person name="Zhao Q."/>
            <person name="Huang X."/>
            <person name="Zhao Y."/>
        </authorList>
    </citation>
    <scope>NUCLEOTIDE SEQUENCE</scope>
</reference>
<feature type="region of interest" description="Disordered" evidence="3">
    <location>
        <begin position="534"/>
        <end position="558"/>
    </location>
</feature>
<dbReference type="Pfam" id="PF21960">
    <property type="entry name" value="RCF1-5-like_lid"/>
    <property type="match status" value="1"/>
</dbReference>
<dbReference type="FunFam" id="3.40.50.300:FF:001503">
    <property type="entry name" value="Replication factor C subunit 3"/>
    <property type="match status" value="1"/>
</dbReference>
<keyword evidence="6" id="KW-1185">Reference proteome</keyword>